<keyword evidence="1" id="KW-0472">Membrane</keyword>
<dbReference type="HOGENOM" id="CLU_2116053_0_0_9"/>
<feature type="transmembrane region" description="Helical" evidence="1">
    <location>
        <begin position="12"/>
        <end position="32"/>
    </location>
</feature>
<organism evidence="2 3">
    <name type="scientific">Evansella cellulosilytica (strain ATCC 21833 / DSM 2522 / FERM P-1141 / JCM 9156 / N-4)</name>
    <name type="common">Bacillus cellulosilyticus</name>
    <dbReference type="NCBI Taxonomy" id="649639"/>
    <lineage>
        <taxon>Bacteria</taxon>
        <taxon>Bacillati</taxon>
        <taxon>Bacillota</taxon>
        <taxon>Bacilli</taxon>
        <taxon>Bacillales</taxon>
        <taxon>Bacillaceae</taxon>
        <taxon>Evansella</taxon>
    </lineage>
</organism>
<evidence type="ECO:0000313" key="2">
    <source>
        <dbReference type="EMBL" id="ADU32241.1"/>
    </source>
</evidence>
<proteinExistence type="predicted"/>
<feature type="transmembrane region" description="Helical" evidence="1">
    <location>
        <begin position="38"/>
        <end position="57"/>
    </location>
</feature>
<protein>
    <submittedName>
        <fullName evidence="2">Sodium/calcium exchanger protein</fullName>
    </submittedName>
</protein>
<dbReference type="EMBL" id="CP002394">
    <property type="protein sequence ID" value="ADU32241.1"/>
    <property type="molecule type" value="Genomic_DNA"/>
</dbReference>
<keyword evidence="1" id="KW-0812">Transmembrane</keyword>
<dbReference type="STRING" id="649639.Bcell_4010"/>
<reference evidence="2" key="1">
    <citation type="submission" date="2010-12" db="EMBL/GenBank/DDBJ databases">
        <title>Complete sequence of Bacillus cellulosilyticus DSM 2522.</title>
        <authorList>
            <consortium name="US DOE Joint Genome Institute"/>
            <person name="Lucas S."/>
            <person name="Copeland A."/>
            <person name="Lapidus A."/>
            <person name="Cheng J.-F."/>
            <person name="Bruce D."/>
            <person name="Goodwin L."/>
            <person name="Pitluck S."/>
            <person name="Chertkov O."/>
            <person name="Detter J.C."/>
            <person name="Han C."/>
            <person name="Tapia R."/>
            <person name="Land M."/>
            <person name="Hauser L."/>
            <person name="Jeffries C."/>
            <person name="Kyrpides N."/>
            <person name="Ivanova N."/>
            <person name="Mikhailova N."/>
            <person name="Brumm P."/>
            <person name="Mead D."/>
            <person name="Woyke T."/>
        </authorList>
    </citation>
    <scope>NUCLEOTIDE SEQUENCE [LARGE SCALE GENOMIC DNA]</scope>
    <source>
        <strain evidence="2">DSM 2522</strain>
    </source>
</reference>
<name>E6TWH8_EVAC2</name>
<dbReference type="AlphaFoldDB" id="E6TWH8"/>
<dbReference type="Proteomes" id="UP000001401">
    <property type="component" value="Chromosome"/>
</dbReference>
<keyword evidence="3" id="KW-1185">Reference proteome</keyword>
<sequence>MLNLFQKDSKKIYLILYIIFTFTLAFLLWLFKLWDGSYVIYGIYIIVFQIIMIELIVKHRESKNSIGNYLFVLPTALFMLLIINNLLSPVFFSVLISLFMLIPIHFLEKYIFQS</sequence>
<gene>
    <name evidence="2" type="ordered locus">Bcell_4010</name>
</gene>
<evidence type="ECO:0000256" key="1">
    <source>
        <dbReference type="SAM" id="Phobius"/>
    </source>
</evidence>
<feature type="transmembrane region" description="Helical" evidence="1">
    <location>
        <begin position="89"/>
        <end position="107"/>
    </location>
</feature>
<dbReference type="KEGG" id="bco:Bcell_4010"/>
<keyword evidence="1" id="KW-1133">Transmembrane helix</keyword>
<evidence type="ECO:0000313" key="3">
    <source>
        <dbReference type="Proteomes" id="UP000001401"/>
    </source>
</evidence>
<feature type="transmembrane region" description="Helical" evidence="1">
    <location>
        <begin position="66"/>
        <end position="83"/>
    </location>
</feature>
<accession>E6TWH8</accession>